<dbReference type="InterPro" id="IPR013766">
    <property type="entry name" value="Thioredoxin_domain"/>
</dbReference>
<reference evidence="6" key="1">
    <citation type="submission" date="2018-05" db="EMBL/GenBank/DDBJ databases">
        <authorList>
            <person name="Lanie J.A."/>
            <person name="Ng W.-L."/>
            <person name="Kazmierczak K.M."/>
            <person name="Andrzejewski T.M."/>
            <person name="Davidsen T.M."/>
            <person name="Wayne K.J."/>
            <person name="Tettelin H."/>
            <person name="Glass J.I."/>
            <person name="Rusch D."/>
            <person name="Podicherti R."/>
            <person name="Tsui H.-C.T."/>
            <person name="Winkler M.E."/>
        </authorList>
    </citation>
    <scope>NUCLEOTIDE SEQUENCE</scope>
</reference>
<evidence type="ECO:0000259" key="5">
    <source>
        <dbReference type="PROSITE" id="PS51352"/>
    </source>
</evidence>
<keyword evidence="1" id="KW-0813">Transport</keyword>
<dbReference type="PANTHER" id="PTHR45663:SF11">
    <property type="entry name" value="GEO12009P1"/>
    <property type="match status" value="1"/>
</dbReference>
<dbReference type="AlphaFoldDB" id="A0A381TVP8"/>
<dbReference type="NCBIfam" id="TIGR01068">
    <property type="entry name" value="thioredoxin"/>
    <property type="match status" value="1"/>
</dbReference>
<dbReference type="PANTHER" id="PTHR45663">
    <property type="entry name" value="GEO12009P1"/>
    <property type="match status" value="1"/>
</dbReference>
<keyword evidence="3" id="KW-1015">Disulfide bond</keyword>
<dbReference type="CDD" id="cd02947">
    <property type="entry name" value="TRX_family"/>
    <property type="match status" value="1"/>
</dbReference>
<dbReference type="FunFam" id="3.40.30.10:FF:000001">
    <property type="entry name" value="Thioredoxin"/>
    <property type="match status" value="1"/>
</dbReference>
<name>A0A381TVP8_9ZZZZ</name>
<organism evidence="6">
    <name type="scientific">marine metagenome</name>
    <dbReference type="NCBI Taxonomy" id="408172"/>
    <lineage>
        <taxon>unclassified sequences</taxon>
        <taxon>metagenomes</taxon>
        <taxon>ecological metagenomes</taxon>
    </lineage>
</organism>
<dbReference type="PRINTS" id="PR00421">
    <property type="entry name" value="THIOREDOXIN"/>
</dbReference>
<dbReference type="PROSITE" id="PS51352">
    <property type="entry name" value="THIOREDOXIN_2"/>
    <property type="match status" value="1"/>
</dbReference>
<evidence type="ECO:0000256" key="3">
    <source>
        <dbReference type="ARBA" id="ARBA00023157"/>
    </source>
</evidence>
<evidence type="ECO:0000256" key="4">
    <source>
        <dbReference type="ARBA" id="ARBA00023284"/>
    </source>
</evidence>
<keyword evidence="2" id="KW-0249">Electron transport</keyword>
<proteinExistence type="predicted"/>
<dbReference type="EMBL" id="UINC01004972">
    <property type="protein sequence ID" value="SVA18173.1"/>
    <property type="molecule type" value="Genomic_DNA"/>
</dbReference>
<dbReference type="GO" id="GO:0045454">
    <property type="term" value="P:cell redox homeostasis"/>
    <property type="evidence" value="ECO:0007669"/>
    <property type="project" value="TreeGrafter"/>
</dbReference>
<dbReference type="PIRSF" id="PIRSF000077">
    <property type="entry name" value="Thioredoxin"/>
    <property type="match status" value="1"/>
</dbReference>
<evidence type="ECO:0000313" key="6">
    <source>
        <dbReference type="EMBL" id="SVA18173.1"/>
    </source>
</evidence>
<dbReference type="Pfam" id="PF00085">
    <property type="entry name" value="Thioredoxin"/>
    <property type="match status" value="1"/>
</dbReference>
<dbReference type="PROSITE" id="PS00194">
    <property type="entry name" value="THIOREDOXIN_1"/>
    <property type="match status" value="1"/>
</dbReference>
<evidence type="ECO:0000256" key="2">
    <source>
        <dbReference type="ARBA" id="ARBA00022982"/>
    </source>
</evidence>
<dbReference type="GO" id="GO:0015035">
    <property type="term" value="F:protein-disulfide reductase activity"/>
    <property type="evidence" value="ECO:0007669"/>
    <property type="project" value="InterPro"/>
</dbReference>
<feature type="domain" description="Thioredoxin" evidence="5">
    <location>
        <begin position="1"/>
        <end position="108"/>
    </location>
</feature>
<dbReference type="InterPro" id="IPR005746">
    <property type="entry name" value="Thioredoxin"/>
</dbReference>
<keyword evidence="4" id="KW-0676">Redox-active center</keyword>
<dbReference type="InterPro" id="IPR036249">
    <property type="entry name" value="Thioredoxin-like_sf"/>
</dbReference>
<sequence length="109" mass="11926">MSKPFAVSDAEFDEKVLKADMPVLVDFWADWCVPCKMISPIVDELAEELDGKMTFAKVDVDSSPITAVKYGIRSIPALLIFKDGEPVDQIVGAVPKVQLKKKLDSVLGS</sequence>
<dbReference type="InterPro" id="IPR017937">
    <property type="entry name" value="Thioredoxin_CS"/>
</dbReference>
<evidence type="ECO:0000256" key="1">
    <source>
        <dbReference type="ARBA" id="ARBA00022448"/>
    </source>
</evidence>
<protein>
    <recommendedName>
        <fullName evidence="5">Thioredoxin domain-containing protein</fullName>
    </recommendedName>
</protein>
<accession>A0A381TVP8</accession>
<dbReference type="Gene3D" id="3.40.30.10">
    <property type="entry name" value="Glutaredoxin"/>
    <property type="match status" value="1"/>
</dbReference>
<dbReference type="GO" id="GO:0005829">
    <property type="term" value="C:cytosol"/>
    <property type="evidence" value="ECO:0007669"/>
    <property type="project" value="TreeGrafter"/>
</dbReference>
<dbReference type="SUPFAM" id="SSF52833">
    <property type="entry name" value="Thioredoxin-like"/>
    <property type="match status" value="1"/>
</dbReference>
<gene>
    <name evidence="6" type="ORF">METZ01_LOCUS71027</name>
</gene>